<feature type="transmembrane region" description="Helical" evidence="1">
    <location>
        <begin position="93"/>
        <end position="113"/>
    </location>
</feature>
<protein>
    <recommendedName>
        <fullName evidence="4">DUF624 domain-containing protein</fullName>
    </recommendedName>
</protein>
<feature type="transmembrane region" description="Helical" evidence="1">
    <location>
        <begin position="171"/>
        <end position="189"/>
    </location>
</feature>
<comment type="caution">
    <text evidence="2">The sequence shown here is derived from an EMBL/GenBank/DDBJ whole genome shotgun (WGS) entry which is preliminary data.</text>
</comment>
<reference evidence="2 3" key="1">
    <citation type="submission" date="2019-07" db="EMBL/GenBank/DDBJ databases">
        <title>Whole genome shotgun sequence of Clostridium butyricum NBRC 3858.</title>
        <authorList>
            <person name="Hosoyama A."/>
            <person name="Uohara A."/>
            <person name="Ohji S."/>
            <person name="Ichikawa N."/>
        </authorList>
    </citation>
    <scope>NUCLEOTIDE SEQUENCE [LARGE SCALE GENOMIC DNA]</scope>
    <source>
        <strain evidence="2 3">NBRC 3858</strain>
    </source>
</reference>
<organism evidence="2 3">
    <name type="scientific">Clostridium butyricum</name>
    <dbReference type="NCBI Taxonomy" id="1492"/>
    <lineage>
        <taxon>Bacteria</taxon>
        <taxon>Bacillati</taxon>
        <taxon>Bacillota</taxon>
        <taxon>Clostridia</taxon>
        <taxon>Eubacteriales</taxon>
        <taxon>Clostridiaceae</taxon>
        <taxon>Clostridium</taxon>
    </lineage>
</organism>
<evidence type="ECO:0000313" key="2">
    <source>
        <dbReference type="EMBL" id="GEQ21510.1"/>
    </source>
</evidence>
<dbReference type="EMBL" id="BKBC01000025">
    <property type="protein sequence ID" value="GEQ21510.1"/>
    <property type="molecule type" value="Genomic_DNA"/>
</dbReference>
<feature type="transmembrane region" description="Helical" evidence="1">
    <location>
        <begin position="49"/>
        <end position="72"/>
    </location>
</feature>
<proteinExistence type="predicted"/>
<gene>
    <name evidence="2" type="ORF">CBU02nite_20160</name>
</gene>
<dbReference type="Proteomes" id="UP000321089">
    <property type="component" value="Unassembled WGS sequence"/>
</dbReference>
<feature type="transmembrane region" description="Helical" evidence="1">
    <location>
        <begin position="21"/>
        <end position="43"/>
    </location>
</feature>
<feature type="transmembrane region" description="Helical" evidence="1">
    <location>
        <begin position="125"/>
        <end position="150"/>
    </location>
</feature>
<name>A0A512TML4_CLOBU</name>
<accession>A0A512TML4</accession>
<sequence length="224" mass="26391">MAGYRDFEDKPINKTLSYIHWFFISSIYFFICNIIFVLSLFLFDIKLNNMVIFFIAAIPAGPSLTALFYFTNKLVYDKYVDTTRDFIKGYKKNALLSLKFWMIFLIILFVGIFDLKLCFSNGNFLFLIIPLSIILIFSICICSYALPIISKYEIKIFDVFKLSFYLSFKKPLNTFVNIIIISFFLYFIFYSPGIMSIFISSISCYLIQHNLKSSYLFIDNKYLK</sequence>
<keyword evidence="1" id="KW-0812">Transmembrane</keyword>
<dbReference type="Pfam" id="PF04854">
    <property type="entry name" value="DUF624"/>
    <property type="match status" value="1"/>
</dbReference>
<evidence type="ECO:0008006" key="4">
    <source>
        <dbReference type="Google" id="ProtNLM"/>
    </source>
</evidence>
<evidence type="ECO:0000313" key="3">
    <source>
        <dbReference type="Proteomes" id="UP000321089"/>
    </source>
</evidence>
<evidence type="ECO:0000256" key="1">
    <source>
        <dbReference type="SAM" id="Phobius"/>
    </source>
</evidence>
<dbReference type="AlphaFoldDB" id="A0A512TML4"/>
<keyword evidence="1" id="KW-0472">Membrane</keyword>
<keyword evidence="1" id="KW-1133">Transmembrane helix</keyword>
<dbReference type="InterPro" id="IPR006938">
    <property type="entry name" value="DUF624"/>
</dbReference>